<dbReference type="Proteomes" id="UP000036406">
    <property type="component" value="Chromosome"/>
</dbReference>
<feature type="transmembrane region" description="Helical" evidence="1">
    <location>
        <begin position="6"/>
        <end position="22"/>
    </location>
</feature>
<dbReference type="PATRIC" id="fig|330734.3.peg.1544"/>
<keyword evidence="1" id="KW-0472">Membrane</keyword>
<dbReference type="AlphaFoldDB" id="A0A0H4I3L2"/>
<dbReference type="RefSeq" id="WP_048384997.1">
    <property type="nucleotide sequence ID" value="NZ_CP011494.1"/>
</dbReference>
<feature type="transmembrane region" description="Helical" evidence="1">
    <location>
        <begin position="34"/>
        <end position="61"/>
    </location>
</feature>
<proteinExistence type="predicted"/>
<keyword evidence="1" id="KW-0812">Transmembrane</keyword>
<dbReference type="EMBL" id="CP011494">
    <property type="protein sequence ID" value="AKO52265.1"/>
    <property type="molecule type" value="Genomic_DNA"/>
</dbReference>
<dbReference type="KEGG" id="mpq:ABA45_07350"/>
<reference evidence="2 3" key="1">
    <citation type="submission" date="2015-05" db="EMBL/GenBank/DDBJ databases">
        <title>Complete genome of Marinobacter psychrophilus strain 20041T isolated from sea-ice of the Canadian Basin.</title>
        <authorList>
            <person name="Song L."/>
            <person name="Ren L."/>
            <person name="Yu Y."/>
            <person name="Wang X."/>
        </authorList>
    </citation>
    <scope>NUCLEOTIDE SEQUENCE [LARGE SCALE GENOMIC DNA]</scope>
    <source>
        <strain evidence="2 3">20041</strain>
    </source>
</reference>
<protein>
    <submittedName>
        <fullName evidence="2">Amino acid transporter</fullName>
    </submittedName>
</protein>
<organism evidence="2 3">
    <name type="scientific">Marinobacter psychrophilus</name>
    <dbReference type="NCBI Taxonomy" id="330734"/>
    <lineage>
        <taxon>Bacteria</taxon>
        <taxon>Pseudomonadati</taxon>
        <taxon>Pseudomonadota</taxon>
        <taxon>Gammaproteobacteria</taxon>
        <taxon>Pseudomonadales</taxon>
        <taxon>Marinobacteraceae</taxon>
        <taxon>Marinobacter</taxon>
    </lineage>
</organism>
<evidence type="ECO:0000313" key="3">
    <source>
        <dbReference type="Proteomes" id="UP000036406"/>
    </source>
</evidence>
<keyword evidence="3" id="KW-1185">Reference proteome</keyword>
<evidence type="ECO:0000256" key="1">
    <source>
        <dbReference type="SAM" id="Phobius"/>
    </source>
</evidence>
<evidence type="ECO:0000313" key="2">
    <source>
        <dbReference type="EMBL" id="AKO52265.1"/>
    </source>
</evidence>
<keyword evidence="1" id="KW-1133">Transmembrane helix</keyword>
<name>A0A0H4I3L2_9GAMM</name>
<accession>A0A0H4I3L2</accession>
<gene>
    <name evidence="2" type="ORF">ABA45_07350</name>
</gene>
<sequence length="67" mass="7413">MDTTHLILGLIFSSIGVGYFIYGRKQSNIVTRYCGIALVLYPYLVTNTLALVAVGVGLMLVPRFFEI</sequence>